<gene>
    <name evidence="3" type="primary">WBGene00281456</name>
</gene>
<evidence type="ECO:0000256" key="2">
    <source>
        <dbReference type="SAM" id="MobiDB-lite"/>
    </source>
</evidence>
<dbReference type="AlphaFoldDB" id="A0A2A6CH56"/>
<organism evidence="3 4">
    <name type="scientific">Pristionchus pacificus</name>
    <name type="common">Parasitic nematode worm</name>
    <dbReference type="NCBI Taxonomy" id="54126"/>
    <lineage>
        <taxon>Eukaryota</taxon>
        <taxon>Metazoa</taxon>
        <taxon>Ecdysozoa</taxon>
        <taxon>Nematoda</taxon>
        <taxon>Chromadorea</taxon>
        <taxon>Rhabditida</taxon>
        <taxon>Rhabditina</taxon>
        <taxon>Diplogasteromorpha</taxon>
        <taxon>Diplogasteroidea</taxon>
        <taxon>Neodiplogasteridae</taxon>
        <taxon>Pristionchus</taxon>
    </lineage>
</organism>
<name>A0A2A6CH56_PRIPA</name>
<accession>A0A2A6CH56</accession>
<reference evidence="3" key="2">
    <citation type="submission" date="2022-06" db="UniProtKB">
        <authorList>
            <consortium name="EnsemblMetazoa"/>
        </authorList>
    </citation>
    <scope>IDENTIFICATION</scope>
    <source>
        <strain evidence="3">PS312</strain>
    </source>
</reference>
<proteinExistence type="predicted"/>
<dbReference type="Proteomes" id="UP000005239">
    <property type="component" value="Unassembled WGS sequence"/>
</dbReference>
<feature type="compositionally biased region" description="Polar residues" evidence="2">
    <location>
        <begin position="92"/>
        <end position="111"/>
    </location>
</feature>
<feature type="coiled-coil region" evidence="1">
    <location>
        <begin position="206"/>
        <end position="233"/>
    </location>
</feature>
<keyword evidence="4" id="KW-1185">Reference proteome</keyword>
<evidence type="ECO:0000313" key="3">
    <source>
        <dbReference type="EnsemblMetazoa" id="PPA43087.1"/>
    </source>
</evidence>
<evidence type="ECO:0000256" key="1">
    <source>
        <dbReference type="SAM" id="Coils"/>
    </source>
</evidence>
<feature type="region of interest" description="Disordered" evidence="2">
    <location>
        <begin position="9"/>
        <end position="28"/>
    </location>
</feature>
<protein>
    <submittedName>
        <fullName evidence="3">Uncharacterized protein</fullName>
    </submittedName>
</protein>
<dbReference type="EnsemblMetazoa" id="PPA43087.1">
    <property type="protein sequence ID" value="PPA43087.1"/>
    <property type="gene ID" value="WBGene00281456"/>
</dbReference>
<reference evidence="4" key="1">
    <citation type="journal article" date="2008" name="Nat. Genet.">
        <title>The Pristionchus pacificus genome provides a unique perspective on nematode lifestyle and parasitism.</title>
        <authorList>
            <person name="Dieterich C."/>
            <person name="Clifton S.W."/>
            <person name="Schuster L.N."/>
            <person name="Chinwalla A."/>
            <person name="Delehaunty K."/>
            <person name="Dinkelacker I."/>
            <person name="Fulton L."/>
            <person name="Fulton R."/>
            <person name="Godfrey J."/>
            <person name="Minx P."/>
            <person name="Mitreva M."/>
            <person name="Roeseler W."/>
            <person name="Tian H."/>
            <person name="Witte H."/>
            <person name="Yang S.P."/>
            <person name="Wilson R.K."/>
            <person name="Sommer R.J."/>
        </authorList>
    </citation>
    <scope>NUCLEOTIDE SEQUENCE [LARGE SCALE GENOMIC DNA]</scope>
    <source>
        <strain evidence="4">PS312</strain>
    </source>
</reference>
<feature type="region of interest" description="Disordered" evidence="2">
    <location>
        <begin position="88"/>
        <end position="112"/>
    </location>
</feature>
<keyword evidence="1" id="KW-0175">Coiled coil</keyword>
<sequence length="322" mass="37174">MPIIIIREMSKRSASKDEPSRSERELKRGKIVTDDNHFKTVDESIARFRKFLDNYMKKVDSRNTEANKLQDEISIRFNRLQDQIERMRTRSRNNGNSEDNTQTSTPTTQSHEMGETIKGIGELKDLILQSVQGNMSSDYGATKQKVTVKDHTIREKATINCRLDDASERIMTLQSSLEERDVEIARLKELLAKHTGHSKEQDLATKVQLEGVHDALTNRIDALQEQLVKALQAKDSNGPYKERDLLAYVGRYLEQVKEITQTRRPRKNDLELVLQKEREQQLLSERDKLISDQRVEIARLKEMLTKYTGNSEQQPSSSIAFD</sequence>
<accession>A0A8R1Z590</accession>
<evidence type="ECO:0000313" key="4">
    <source>
        <dbReference type="Proteomes" id="UP000005239"/>
    </source>
</evidence>